<name>A0A151CE83_9BACT</name>
<evidence type="ECO:0000313" key="1">
    <source>
        <dbReference type="EMBL" id="KYJ85840.1"/>
    </source>
</evidence>
<reference evidence="1 2" key="1">
    <citation type="submission" date="2015-11" db="EMBL/GenBank/DDBJ databases">
        <title>Draft genome of Sulfurovum riftiae 1812E, a member of the Epsilonproteobacteria isolated from the tube of the deep-sea hydrothermal vent tubewom Riftia pachyptila.</title>
        <authorList>
            <person name="Vetriani C."/>
            <person name="Giovannelli D."/>
        </authorList>
    </citation>
    <scope>NUCLEOTIDE SEQUENCE [LARGE SCALE GENOMIC DNA]</scope>
    <source>
        <strain evidence="1 2">1812E</strain>
    </source>
</reference>
<dbReference type="Proteomes" id="UP000075359">
    <property type="component" value="Unassembled WGS sequence"/>
</dbReference>
<gene>
    <name evidence="1" type="ORF">AS592_04415</name>
</gene>
<dbReference type="STRING" id="1630136.AS592_04415"/>
<evidence type="ECO:0008006" key="3">
    <source>
        <dbReference type="Google" id="ProtNLM"/>
    </source>
</evidence>
<comment type="caution">
    <text evidence="1">The sequence shown here is derived from an EMBL/GenBank/DDBJ whole genome shotgun (WGS) entry which is preliminary data.</text>
</comment>
<dbReference type="AlphaFoldDB" id="A0A151CE83"/>
<protein>
    <recommendedName>
        <fullName evidence="3">Porin domain-containing protein</fullName>
    </recommendedName>
</protein>
<keyword evidence="2" id="KW-1185">Reference proteome</keyword>
<sequence length="334" mass="39103">MVRFLFLLLFLFVHTSLYGQSPQYKLGHGLQIGDLPLYAGGYFSLEYEDVFDQYRSLKLEDVSLMLYGEKENFSYMLELEANDVYSEVFGNEDADAVNEHFHIERLYVDYAVNENYAFRAGKYISPVGFWNRISINVLRDTTSNPRISRFLFPQFTSGLDLKYNTNSANELSFDVMAQETEDMDTLVSNEIYNNFETDRHYGIGMSFSRDDIFYQFNAGYFRTVNEKQFYYVQGAFTYTKDAFRLQSEVGRQFDDDGTTIPYIGYIQGVYTLKEKHELIVRFESYSDTTIDTKDSFAVFGYTYRPLYPIAIKGEYQWHSLHDENSLFLSLSVLF</sequence>
<dbReference type="OrthoDB" id="5571598at2"/>
<accession>A0A151CE83</accession>
<proteinExistence type="predicted"/>
<dbReference type="EMBL" id="LNKT01000056">
    <property type="protein sequence ID" value="KYJ85840.1"/>
    <property type="molecule type" value="Genomic_DNA"/>
</dbReference>
<organism evidence="1 2">
    <name type="scientific">Sulfurovum riftiae</name>
    <dbReference type="NCBI Taxonomy" id="1630136"/>
    <lineage>
        <taxon>Bacteria</taxon>
        <taxon>Pseudomonadati</taxon>
        <taxon>Campylobacterota</taxon>
        <taxon>Epsilonproteobacteria</taxon>
        <taxon>Campylobacterales</taxon>
        <taxon>Sulfurovaceae</taxon>
        <taxon>Sulfurovum</taxon>
    </lineage>
</organism>
<evidence type="ECO:0000313" key="2">
    <source>
        <dbReference type="Proteomes" id="UP000075359"/>
    </source>
</evidence>
<dbReference type="RefSeq" id="WP_067331747.1">
    <property type="nucleotide sequence ID" value="NZ_LNKT01000056.1"/>
</dbReference>
<dbReference type="SUPFAM" id="SSF56935">
    <property type="entry name" value="Porins"/>
    <property type="match status" value="1"/>
</dbReference>